<organism evidence="3 4">
    <name type="scientific">Clostridium tanneri</name>
    <dbReference type="NCBI Taxonomy" id="3037988"/>
    <lineage>
        <taxon>Bacteria</taxon>
        <taxon>Bacillati</taxon>
        <taxon>Bacillota</taxon>
        <taxon>Clostridia</taxon>
        <taxon>Eubacteriales</taxon>
        <taxon>Clostridiaceae</taxon>
        <taxon>Clostridium</taxon>
    </lineage>
</organism>
<gene>
    <name evidence="3" type="ORF">P8V03_02460</name>
</gene>
<feature type="region of interest" description="Disordered" evidence="1">
    <location>
        <begin position="1"/>
        <end position="68"/>
    </location>
</feature>
<dbReference type="PRINTS" id="PR00334">
    <property type="entry name" value="KININOGEN"/>
</dbReference>
<reference evidence="3 4" key="1">
    <citation type="submission" date="2023-04" db="EMBL/GenBank/DDBJ databases">
        <title>Clostridium tannerae sp. nov., isolated from the fecal material of an alpaca.</title>
        <authorList>
            <person name="Miller S."/>
            <person name="Hendry M."/>
            <person name="King J."/>
            <person name="Sankaranarayanan K."/>
            <person name="Lawson P.A."/>
        </authorList>
    </citation>
    <scope>NUCLEOTIDE SEQUENCE [LARGE SCALE GENOMIC DNA]</scope>
    <source>
        <strain evidence="3 4">A1-XYC3</strain>
    </source>
</reference>
<dbReference type="RefSeq" id="WP_261671057.1">
    <property type="nucleotide sequence ID" value="NZ_JARUJP010000002.1"/>
</dbReference>
<protein>
    <submittedName>
        <fullName evidence="3">Zinc transporter</fullName>
    </submittedName>
</protein>
<feature type="compositionally biased region" description="Basic and acidic residues" evidence="1">
    <location>
        <begin position="1"/>
        <end position="44"/>
    </location>
</feature>
<feature type="compositionally biased region" description="Basic and acidic residues" evidence="1">
    <location>
        <begin position="52"/>
        <end position="68"/>
    </location>
</feature>
<dbReference type="InterPro" id="IPR002395">
    <property type="entry name" value="Kininogen"/>
</dbReference>
<evidence type="ECO:0000259" key="2">
    <source>
        <dbReference type="Pfam" id="PF26551"/>
    </source>
</evidence>
<dbReference type="EMBL" id="JARUJP010000002">
    <property type="protein sequence ID" value="MDW8800014.1"/>
    <property type="molecule type" value="Genomic_DNA"/>
</dbReference>
<evidence type="ECO:0000313" key="4">
    <source>
        <dbReference type="Proteomes" id="UP001281656"/>
    </source>
</evidence>
<dbReference type="InterPro" id="IPR058493">
    <property type="entry name" value="DUF8180"/>
</dbReference>
<comment type="caution">
    <text evidence="3">The sequence shown here is derived from an EMBL/GenBank/DDBJ whole genome shotgun (WGS) entry which is preliminary data.</text>
</comment>
<sequence length="140" mass="16678">MSNENLHEHSHEHGHTHDHEHQHHHEHNHMHDGHEHSHEHDHNHVHPHNHSHSHEHNHDGSHGHCHCSDKEMDNISKEERTLRLLLNHWVEHNKSHEEGFSEWVEKSRVMGKADTADFIQKAIDLMKKADEMLLEAQKHM</sequence>
<evidence type="ECO:0000256" key="1">
    <source>
        <dbReference type="SAM" id="MobiDB-lite"/>
    </source>
</evidence>
<proteinExistence type="predicted"/>
<evidence type="ECO:0000313" key="3">
    <source>
        <dbReference type="EMBL" id="MDW8800014.1"/>
    </source>
</evidence>
<accession>A0ABU4JPD7</accession>
<dbReference type="Proteomes" id="UP001281656">
    <property type="component" value="Unassembled WGS sequence"/>
</dbReference>
<dbReference type="Pfam" id="PF26551">
    <property type="entry name" value="DUF8180"/>
    <property type="match status" value="1"/>
</dbReference>
<name>A0ABU4JPD7_9CLOT</name>
<keyword evidence="4" id="KW-1185">Reference proteome</keyword>
<feature type="domain" description="DUF8180" evidence="2">
    <location>
        <begin position="82"/>
        <end position="140"/>
    </location>
</feature>